<feature type="compositionally biased region" description="Basic and acidic residues" evidence="1">
    <location>
        <begin position="101"/>
        <end position="110"/>
    </location>
</feature>
<gene>
    <name evidence="2" type="ORF">PVAP13_6NG243103</name>
</gene>
<protein>
    <submittedName>
        <fullName evidence="2">Uncharacterized protein</fullName>
    </submittedName>
</protein>
<accession>A0A8T0R0V1</accession>
<evidence type="ECO:0000313" key="3">
    <source>
        <dbReference type="Proteomes" id="UP000823388"/>
    </source>
</evidence>
<name>A0A8T0R0V1_PANVG</name>
<feature type="region of interest" description="Disordered" evidence="1">
    <location>
        <begin position="79"/>
        <end position="110"/>
    </location>
</feature>
<feature type="compositionally biased region" description="Polar residues" evidence="1">
    <location>
        <begin position="79"/>
        <end position="100"/>
    </location>
</feature>
<dbReference type="Proteomes" id="UP000823388">
    <property type="component" value="Chromosome 6N"/>
</dbReference>
<sequence length="110" mass="11989">MKRQKRKEVEPSTEDEELDAVKAFKSCRTSSKTGLIDEAQRAISEMEALKAAAVPDGEEPMSSAQVVAKVLTEDSSMSNSFLKNTGLQSGCSSRSATSTEMDLREQLEVE</sequence>
<proteinExistence type="predicted"/>
<keyword evidence="3" id="KW-1185">Reference proteome</keyword>
<evidence type="ECO:0000256" key="1">
    <source>
        <dbReference type="SAM" id="MobiDB-lite"/>
    </source>
</evidence>
<dbReference type="EMBL" id="CM029048">
    <property type="protein sequence ID" value="KAG2579277.1"/>
    <property type="molecule type" value="Genomic_DNA"/>
</dbReference>
<comment type="caution">
    <text evidence="2">The sequence shown here is derived from an EMBL/GenBank/DDBJ whole genome shotgun (WGS) entry which is preliminary data.</text>
</comment>
<organism evidence="2 3">
    <name type="scientific">Panicum virgatum</name>
    <name type="common">Blackwell switchgrass</name>
    <dbReference type="NCBI Taxonomy" id="38727"/>
    <lineage>
        <taxon>Eukaryota</taxon>
        <taxon>Viridiplantae</taxon>
        <taxon>Streptophyta</taxon>
        <taxon>Embryophyta</taxon>
        <taxon>Tracheophyta</taxon>
        <taxon>Spermatophyta</taxon>
        <taxon>Magnoliopsida</taxon>
        <taxon>Liliopsida</taxon>
        <taxon>Poales</taxon>
        <taxon>Poaceae</taxon>
        <taxon>PACMAD clade</taxon>
        <taxon>Panicoideae</taxon>
        <taxon>Panicodae</taxon>
        <taxon>Paniceae</taxon>
        <taxon>Panicinae</taxon>
        <taxon>Panicum</taxon>
        <taxon>Panicum sect. Hiantes</taxon>
    </lineage>
</organism>
<reference evidence="2" key="1">
    <citation type="submission" date="2020-05" db="EMBL/GenBank/DDBJ databases">
        <title>WGS assembly of Panicum virgatum.</title>
        <authorList>
            <person name="Lovell J.T."/>
            <person name="Jenkins J."/>
            <person name="Shu S."/>
            <person name="Juenger T.E."/>
            <person name="Schmutz J."/>
        </authorList>
    </citation>
    <scope>NUCLEOTIDE SEQUENCE</scope>
    <source>
        <strain evidence="2">AP13</strain>
    </source>
</reference>
<dbReference type="AlphaFoldDB" id="A0A8T0R0V1"/>
<evidence type="ECO:0000313" key="2">
    <source>
        <dbReference type="EMBL" id="KAG2579277.1"/>
    </source>
</evidence>